<evidence type="ECO:0000259" key="1">
    <source>
        <dbReference type="PROSITE" id="PS51833"/>
    </source>
</evidence>
<organism evidence="2 3">
    <name type="scientific">Calditerrivibrio nitroreducens</name>
    <dbReference type="NCBI Taxonomy" id="477976"/>
    <lineage>
        <taxon>Bacteria</taxon>
        <taxon>Pseudomonadati</taxon>
        <taxon>Deferribacterota</taxon>
        <taxon>Deferribacteres</taxon>
        <taxon>Deferribacterales</taxon>
        <taxon>Calditerrivibrionaceae</taxon>
    </lineage>
</organism>
<reference evidence="2 3" key="1">
    <citation type="submission" date="2018-01" db="EMBL/GenBank/DDBJ databases">
        <title>Metagenomic assembled genomes from two thermal pools in the Uzon Caldera, Kamchatka, Russia.</title>
        <authorList>
            <person name="Wilkins L."/>
            <person name="Ettinger C."/>
        </authorList>
    </citation>
    <scope>NUCLEOTIDE SEQUENCE [LARGE SCALE GENOMIC DNA]</scope>
    <source>
        <strain evidence="2">ZAV-05</strain>
    </source>
</reference>
<protein>
    <recommendedName>
        <fullName evidence="1">HDOD domain-containing protein</fullName>
    </recommendedName>
</protein>
<dbReference type="NCBIfam" id="TIGR00277">
    <property type="entry name" value="HDIG"/>
    <property type="match status" value="1"/>
</dbReference>
<accession>A0A2J6WNM3</accession>
<evidence type="ECO:0000313" key="2">
    <source>
        <dbReference type="EMBL" id="PMP71975.1"/>
    </source>
</evidence>
<dbReference type="SUPFAM" id="SSF109604">
    <property type="entry name" value="HD-domain/PDEase-like"/>
    <property type="match status" value="1"/>
</dbReference>
<dbReference type="InterPro" id="IPR006675">
    <property type="entry name" value="HDIG_dom"/>
</dbReference>
<dbReference type="InterPro" id="IPR013976">
    <property type="entry name" value="HDOD"/>
</dbReference>
<evidence type="ECO:0000313" key="3">
    <source>
        <dbReference type="Proteomes" id="UP000242881"/>
    </source>
</evidence>
<dbReference type="Pfam" id="PF08668">
    <property type="entry name" value="HDOD"/>
    <property type="match status" value="1"/>
</dbReference>
<dbReference type="Proteomes" id="UP000242881">
    <property type="component" value="Unassembled WGS sequence"/>
</dbReference>
<dbReference type="Gene3D" id="1.10.3210.10">
    <property type="entry name" value="Hypothetical protein af1432"/>
    <property type="match status" value="1"/>
</dbReference>
<name>A0A2J6WNM3_9BACT</name>
<dbReference type="InterPro" id="IPR052340">
    <property type="entry name" value="RNase_Y/CdgJ"/>
</dbReference>
<gene>
    <name evidence="2" type="ORF">C0187_02875</name>
</gene>
<sequence>MVNISFIGNEGLIKSLKSNLSSSVNITVTSKADIIIVTVETLGDFNALPKNFEKPALLCLNSNDQRIVQYIKNYNFSGIIPFSATKEQILNKISTLLSVQQTKTVNENELIKTKVLAKIDNIPPLPVIAQELLKLTRNDETSMKKIIDKIKTDQGISSKVLKLVNSPFYALKKEITSIDQAAILIGTSTIKNIVLSISIEEFYKKNFSLYGTTGGKLWEHSHHTATISELIARKLKMDTDSAYLAGLMHDIGKVVLVDFLVKEVKKPDDEKQQTGLTHSEVAAFVLEKWNIAKQIINSVLNHHTMTDNNFNIILYYANLIEKDVESRLELIKDLENRIKIDLTDLVNILEHFRVDHDDV</sequence>
<comment type="caution">
    <text evidence="2">The sequence shown here is derived from an EMBL/GenBank/DDBJ whole genome shotgun (WGS) entry which is preliminary data.</text>
</comment>
<dbReference type="PROSITE" id="PS51833">
    <property type="entry name" value="HDOD"/>
    <property type="match status" value="1"/>
</dbReference>
<feature type="domain" description="HDOD" evidence="1">
    <location>
        <begin position="122"/>
        <end position="305"/>
    </location>
</feature>
<dbReference type="EMBL" id="PNIN01000031">
    <property type="protein sequence ID" value="PMP71975.1"/>
    <property type="molecule type" value="Genomic_DNA"/>
</dbReference>
<dbReference type="PANTHER" id="PTHR33525">
    <property type="match status" value="1"/>
</dbReference>
<dbReference type="AlphaFoldDB" id="A0A2J6WNM3"/>
<dbReference type="PANTHER" id="PTHR33525:SF4">
    <property type="entry name" value="CYCLIC DI-GMP PHOSPHODIESTERASE CDGJ"/>
    <property type="match status" value="1"/>
</dbReference>
<proteinExistence type="predicted"/>